<evidence type="ECO:0000313" key="4">
    <source>
        <dbReference type="EMBL" id="CAB4211312.1"/>
    </source>
</evidence>
<sequence>MTDEERMELSLIEVEIIKNERIDALSRAQKTFKTIDIDRLLTIYEVMKWQKVEGFWEEVGEAEAVRCYYHVWSDVLQDAVLVCEAQKKLRKEKR</sequence>
<dbReference type="EMBL" id="LR796941">
    <property type="protein sequence ID" value="CAB4176759.1"/>
    <property type="molecule type" value="Genomic_DNA"/>
</dbReference>
<evidence type="ECO:0000313" key="5">
    <source>
        <dbReference type="EMBL" id="CAB5238012.1"/>
    </source>
</evidence>
<dbReference type="EMBL" id="LR797371">
    <property type="protein sequence ID" value="CAB4211312.1"/>
    <property type="molecule type" value="Genomic_DNA"/>
</dbReference>
<dbReference type="EMBL" id="LR797258">
    <property type="protein sequence ID" value="CAB4198033.1"/>
    <property type="molecule type" value="Genomic_DNA"/>
</dbReference>
<evidence type="ECO:0000313" key="2">
    <source>
        <dbReference type="EMBL" id="CAB4183378.1"/>
    </source>
</evidence>
<evidence type="ECO:0000313" key="1">
    <source>
        <dbReference type="EMBL" id="CAB4176759.1"/>
    </source>
</evidence>
<accession>A0A6J5RKV9</accession>
<gene>
    <name evidence="2" type="ORF">UFOVP1076_58</name>
    <name evidence="3" type="ORF">UFOVP1314_41</name>
    <name evidence="4" type="ORF">UFOVP1427_29</name>
    <name evidence="5" type="ORF">UFOVP1523_33</name>
    <name evidence="1" type="ORF">UFOVP991_58</name>
</gene>
<evidence type="ECO:0000313" key="3">
    <source>
        <dbReference type="EMBL" id="CAB4198033.1"/>
    </source>
</evidence>
<organism evidence="3">
    <name type="scientific">uncultured Caudovirales phage</name>
    <dbReference type="NCBI Taxonomy" id="2100421"/>
    <lineage>
        <taxon>Viruses</taxon>
        <taxon>Duplodnaviria</taxon>
        <taxon>Heunggongvirae</taxon>
        <taxon>Uroviricota</taxon>
        <taxon>Caudoviricetes</taxon>
        <taxon>Peduoviridae</taxon>
        <taxon>Maltschvirus</taxon>
        <taxon>Maltschvirus maltsch</taxon>
    </lineage>
</organism>
<proteinExistence type="predicted"/>
<name>A0A6J5RKV9_9CAUD</name>
<dbReference type="EMBL" id="LR798456">
    <property type="protein sequence ID" value="CAB5238012.1"/>
    <property type="molecule type" value="Genomic_DNA"/>
</dbReference>
<dbReference type="EMBL" id="LR797025">
    <property type="protein sequence ID" value="CAB4183378.1"/>
    <property type="molecule type" value="Genomic_DNA"/>
</dbReference>
<protein>
    <submittedName>
        <fullName evidence="3">Uncharacterized protein</fullName>
    </submittedName>
</protein>
<reference evidence="3" key="1">
    <citation type="submission" date="2020-05" db="EMBL/GenBank/DDBJ databases">
        <authorList>
            <person name="Chiriac C."/>
            <person name="Salcher M."/>
            <person name="Ghai R."/>
            <person name="Kavagutti S V."/>
        </authorList>
    </citation>
    <scope>NUCLEOTIDE SEQUENCE</scope>
</reference>